<reference evidence="5 6" key="1">
    <citation type="submission" date="2024-06" db="EMBL/GenBank/DDBJ databases">
        <title>The draft genome of Grus japonensis, version 3.</title>
        <authorList>
            <person name="Nabeshima K."/>
            <person name="Suzuki S."/>
            <person name="Onuma M."/>
        </authorList>
    </citation>
    <scope>NUCLEOTIDE SEQUENCE [LARGE SCALE GENOMIC DNA]</scope>
    <source>
        <strain evidence="5 6">451A</strain>
    </source>
</reference>
<evidence type="ECO:0000259" key="4">
    <source>
        <dbReference type="Pfam" id="PF15246"/>
    </source>
</evidence>
<feature type="region of interest" description="Disordered" evidence="2">
    <location>
        <begin position="1017"/>
        <end position="1048"/>
    </location>
</feature>
<feature type="compositionally biased region" description="Polar residues" evidence="2">
    <location>
        <begin position="1190"/>
        <end position="1223"/>
    </location>
</feature>
<feature type="region of interest" description="Disordered" evidence="2">
    <location>
        <begin position="1806"/>
        <end position="1835"/>
    </location>
</feature>
<feature type="region of interest" description="Disordered" evidence="2">
    <location>
        <begin position="578"/>
        <end position="599"/>
    </location>
</feature>
<accession>A0ABC9X174</accession>
<feature type="region of interest" description="Disordered" evidence="2">
    <location>
        <begin position="697"/>
        <end position="765"/>
    </location>
</feature>
<feature type="region of interest" description="Disordered" evidence="2">
    <location>
        <begin position="916"/>
        <end position="968"/>
    </location>
</feature>
<keyword evidence="6" id="KW-1185">Reference proteome</keyword>
<feature type="coiled-coil region" evidence="1">
    <location>
        <begin position="1741"/>
        <end position="1768"/>
    </location>
</feature>
<dbReference type="InterPro" id="IPR032769">
    <property type="entry name" value="NCKAP5_C"/>
</dbReference>
<dbReference type="Proteomes" id="UP001623348">
    <property type="component" value="Unassembled WGS sequence"/>
</dbReference>
<feature type="compositionally biased region" description="Polar residues" evidence="2">
    <location>
        <begin position="959"/>
        <end position="968"/>
    </location>
</feature>
<evidence type="ECO:0000259" key="3">
    <source>
        <dbReference type="Pfam" id="PF00078"/>
    </source>
</evidence>
<dbReference type="InterPro" id="IPR043502">
    <property type="entry name" value="DNA/RNA_pol_sf"/>
</dbReference>
<feature type="region of interest" description="Disordered" evidence="2">
    <location>
        <begin position="826"/>
        <end position="845"/>
    </location>
</feature>
<sequence>MEKIHTPADEDSRSESSSTEEEKEKTKLLLERLKALEAENSALALENENQREQYERCLDEVANQVVQALLTQKDLREECIKLKTRVFDLEQQNRTLSVLFQQRVKPASDLLLQKLHSRILDLSSGDLLSEIERNRSLMQSRTADAQIHECQQNVKSSIPVLKCQSQLNMTGPSRLYPRSSCSSSELSLSSACSEYSSGSSYTWNDGKTCSKRSSVSWDKRISIGSSLPSNLSSPADDLPPTRIKENHILEGLKKLQKQKILLESPSVISKWGYKDCMNSNEGIYSPGVKCGSHNEQTHCKPMEMGNICIEHNKSFSYDSDSHDDADDDSSSLLLLQEVPSKDCRTYCNKLTHSISDSLFDWDPNRKHLPERSSYFNSKERPEKLTSFVSGFQAEVKSCTRAKLPELQINQSHANIGWKDLNFQLSDTDDNEVLDELHIESSDEKSPSDLLATPFTEKYAKTSGMLKVMENSQFVSTDKEEKQISAHSDIRPKTCNFIKQQKVIKKTSSEECITVIFDAEDGEPIEFSSHQTGVVTVTRNEISINQPQTRSNAEYTELIPQGITDLQTGTNARNYTALERPEDETKKKTLADNTGNKNTVVPMTCSESSRCERVTLQNTPRQKMVKPVYDVSYKANSSSTVHAGINQKPNLTKIPSRGKFSPQKAAMTESEETLVAQSVGPATLEKSPALPPVKISRFKKAQSPPHHFDSKVDFQVPKPPAHPLPGLKRPGRGDGSKYPKSQSPASPLLPQHLIEPSDYGEPPTRDFHCDLATVEARSPSPPLPPGRSTSLLIRPNYAHSPPVAVKVGGAGPSETAKNILKSSPLKGTVNSGFHNQSSHEMQAKNVSSGAKIELSYLQENAEAIMQNKCISQQPHSACQGLSKVSTKQVCPKNPNQLGLHRNHEFSNTDFQTARSFSVGSPSLETTSSQDAYSSKKDVSSDSGANQPQKMPNILPATPHCHTTSTSEPLLSQVNNSPLSTLFHGSDTAHAAQNANEKGMKTRLPVGLKLFVKSPQLLRKSSTVPGKQEKDNINAASKSNVSSSKYKQNESICVTTRDATDAELKDSKSDTEVKNNFTVGFSMDTASPHSHENCNLVVDRVDGLENKLVKRSVSSSNKSHLKPALGMNGAKARSQSFSIHTGEKPSAPVTEGLGKVRTQIITNTSDRGNSLTRQNSAMEGLQIKAIPGSAGTPETLSYTPKTTESSCSRQGCLGNTSSCNSQHGSPSKLPFRSSPKVDLFHNTSKCDGNKPFSQKDARSLSVQSEKSTESCKHEVLSKKSVLPAELELEASPTISSKQVSSFQSSDGIKCAHKLEATKSRRQQMSLKLAEASEKVTTVLSSPALQPTIEEKVMLCIQENVQKGQGQTKSPTAETKQKTGPSIASWFGFRKSKLPALSSRKTDVLKTKVEKKDAKVSGFGIKQAKLERRKEKKKTEQHCEVENEINRKTDYGNILADVMESKIMKPSQDMSGEIECEQVKGSTTATYSSKDSFMKELLNRSVSKGSSQGSSLHGNSISSQGNHKKNSNTKADMEIQNQTLAEVVTENLQEEEEDTMTRTTCQSHVIESSCQMRTLDSGIGTFPLPDSGNRSTGRHISKQESALETEVLAPSEQVLLSAPSVKAKTLEREVPSTAKSQDSVESIISHSTSDPAMTAKGIRPFQSRLPKPASSGIINLAKQSEQVASSVTSASLEHTEETVENRKVLPEWTTKKTTKTKDRALRVCTYSASSSDTEPEPEYETNYFRTAEETLVELTKNNKQAEQEKQNQRKSFLGNPISILDLYQHSLYGHFGEDGPEQLTHYSLIEQLSGASSKDSKGKESPSKLKQTEETKEDSQNRLSKISLESLNKFNSNNVLLLEKEKNCLNKVDGQKEENGKKEEASFSSSAGPCGIRGPACLGLQIQCYQCEEFQLNNDCSAPEFIVNCTVNVQDMCQKEVMEKSFDFNSQTSCPQGIQPPELEDRDGGQNKPPMIQEEAVHDLLCHLDTHKSMGPDGIHLRVLRELAEELAKPLSIIYQQSWLTGEAPDDWRLANVMPIYKKGPKEDTANYRPINLTSVLGKVMEQMILGALTKCVQDNQGIRTRHHGFMKGRSCLTNLISFYDLVTCLMDEGKAVDVVYLDFSKAFDMVSHSILLEKLVTRGLDRCTLRWVKNWLEGQAQRVMGRRALQRVLDRLDRWAEANCIRFNKAQCWVLHLGHNNPRQCYRLGEEWLESCLEEKDLGVLVDSWPNMSQQCAQAAKKANSILACIRHSVVSSSREVIVPLYSALVRPHLEYCVQFWAPHYKKNIEVLEHVQRRATKLVKGLEHKSYEEQLRELGLFSLEKRRLRGDLTALYNYLKVGCGEEGVGLFSQAASDRTRGNGLKLLQGRFRLDIRKNFFTEWVVKHWNRLPREAVESPSLEVFKKRVDMAFWDMV</sequence>
<evidence type="ECO:0000256" key="1">
    <source>
        <dbReference type="SAM" id="Coils"/>
    </source>
</evidence>
<feature type="region of interest" description="Disordered" evidence="2">
    <location>
        <begin position="1625"/>
        <end position="1651"/>
    </location>
</feature>
<feature type="compositionally biased region" description="Low complexity" evidence="2">
    <location>
        <begin position="1498"/>
        <end position="1511"/>
    </location>
</feature>
<feature type="compositionally biased region" description="Basic and acidic residues" evidence="2">
    <location>
        <begin position="1811"/>
        <end position="1833"/>
    </location>
</feature>
<feature type="compositionally biased region" description="Polar residues" evidence="2">
    <location>
        <begin position="827"/>
        <end position="845"/>
    </location>
</feature>
<feature type="region of interest" description="Disordered" evidence="2">
    <location>
        <begin position="1"/>
        <end position="26"/>
    </location>
</feature>
<feature type="domain" description="Nck-associated protein 5 C-terminal" evidence="4">
    <location>
        <begin position="1342"/>
        <end position="1629"/>
    </location>
</feature>
<proteinExistence type="predicted"/>
<feature type="compositionally biased region" description="Basic and acidic residues" evidence="2">
    <location>
        <begin position="578"/>
        <end position="589"/>
    </location>
</feature>
<feature type="region of interest" description="Disordered" evidence="2">
    <location>
        <begin position="1178"/>
        <end position="1265"/>
    </location>
</feature>
<name>A0ABC9X174_GRUJA</name>
<keyword evidence="1" id="KW-0175">Coiled coil</keyword>
<feature type="region of interest" description="Disordered" evidence="2">
    <location>
        <begin position="1942"/>
        <end position="1965"/>
    </location>
</feature>
<evidence type="ECO:0000256" key="2">
    <source>
        <dbReference type="SAM" id="MobiDB-lite"/>
    </source>
</evidence>
<organism evidence="5 6">
    <name type="scientific">Grus japonensis</name>
    <name type="common">Japanese crane</name>
    <name type="synonym">Red-crowned crane</name>
    <dbReference type="NCBI Taxonomy" id="30415"/>
    <lineage>
        <taxon>Eukaryota</taxon>
        <taxon>Metazoa</taxon>
        <taxon>Chordata</taxon>
        <taxon>Craniata</taxon>
        <taxon>Vertebrata</taxon>
        <taxon>Euteleostomi</taxon>
        <taxon>Archelosauria</taxon>
        <taxon>Archosauria</taxon>
        <taxon>Dinosauria</taxon>
        <taxon>Saurischia</taxon>
        <taxon>Theropoda</taxon>
        <taxon>Coelurosauria</taxon>
        <taxon>Aves</taxon>
        <taxon>Neognathae</taxon>
        <taxon>Neoaves</taxon>
        <taxon>Gruiformes</taxon>
        <taxon>Gruidae</taxon>
        <taxon>Grus</taxon>
    </lineage>
</organism>
<dbReference type="InterPro" id="IPR026163">
    <property type="entry name" value="Nckap5l"/>
</dbReference>
<protein>
    <submittedName>
        <fullName evidence="5">Nck-associated protein 5</fullName>
    </submittedName>
</protein>
<feature type="compositionally biased region" description="Polar residues" evidence="2">
    <location>
        <begin position="939"/>
        <end position="948"/>
    </location>
</feature>
<dbReference type="InterPro" id="IPR000477">
    <property type="entry name" value="RT_dom"/>
</dbReference>
<dbReference type="EMBL" id="BAAFJT010000006">
    <property type="protein sequence ID" value="GAB0191344.1"/>
    <property type="molecule type" value="Genomic_DNA"/>
</dbReference>
<gene>
    <name evidence="5" type="ORF">GRJ2_001599700</name>
</gene>
<feature type="region of interest" description="Disordered" evidence="2">
    <location>
        <begin position="1110"/>
        <end position="1148"/>
    </location>
</feature>
<feature type="compositionally biased region" description="Polar residues" evidence="2">
    <location>
        <begin position="1630"/>
        <end position="1648"/>
    </location>
</feature>
<feature type="compositionally biased region" description="Polar residues" evidence="2">
    <location>
        <begin position="916"/>
        <end position="931"/>
    </location>
</feature>
<feature type="compositionally biased region" description="Low complexity" evidence="2">
    <location>
        <begin position="1032"/>
        <end position="1043"/>
    </location>
</feature>
<dbReference type="Pfam" id="PF00078">
    <property type="entry name" value="RVT_1"/>
    <property type="match status" value="1"/>
</dbReference>
<dbReference type="CDD" id="cd01650">
    <property type="entry name" value="RT_nLTR_like"/>
    <property type="match status" value="1"/>
</dbReference>
<evidence type="ECO:0000313" key="6">
    <source>
        <dbReference type="Proteomes" id="UP001623348"/>
    </source>
</evidence>
<dbReference type="SUPFAM" id="SSF56672">
    <property type="entry name" value="DNA/RNA polymerases"/>
    <property type="match status" value="1"/>
</dbReference>
<dbReference type="PANTHER" id="PTHR21740:SF0">
    <property type="entry name" value="NCK-ASSOCIATED PROTEIN 5"/>
    <property type="match status" value="1"/>
</dbReference>
<dbReference type="PANTHER" id="PTHR21740">
    <property type="entry name" value="NCK-ASSOCIATED PROTEIN 5"/>
    <property type="match status" value="1"/>
</dbReference>
<comment type="caution">
    <text evidence="5">The sequence shown here is derived from an EMBL/GenBank/DDBJ whole genome shotgun (WGS) entry which is preliminary data.</text>
</comment>
<feature type="domain" description="Reverse transcriptase" evidence="3">
    <location>
        <begin position="2038"/>
        <end position="2159"/>
    </location>
</feature>
<evidence type="ECO:0000313" key="5">
    <source>
        <dbReference type="EMBL" id="GAB0191344.1"/>
    </source>
</evidence>
<feature type="region of interest" description="Disordered" evidence="2">
    <location>
        <begin position="1359"/>
        <end position="1378"/>
    </location>
</feature>
<dbReference type="Pfam" id="PF15246">
    <property type="entry name" value="NCKAP5"/>
    <property type="match status" value="1"/>
</dbReference>
<feature type="region of interest" description="Disordered" evidence="2">
    <location>
        <begin position="1498"/>
        <end position="1525"/>
    </location>
</feature>
<feature type="compositionally biased region" description="Polar residues" evidence="2">
    <location>
        <begin position="590"/>
        <end position="599"/>
    </location>
</feature>